<reference evidence="1 2" key="1">
    <citation type="submission" date="2021-06" db="EMBL/GenBank/DDBJ databases">
        <authorList>
            <person name="Palmer J.M."/>
        </authorList>
    </citation>
    <scope>NUCLEOTIDE SEQUENCE [LARGE SCALE GENOMIC DNA]</scope>
    <source>
        <strain evidence="1 2">GA_2019</strain>
        <tissue evidence="1">Muscle</tissue>
    </source>
</reference>
<accession>A0ABV0N1A2</accession>
<sequence>MWIKLHNISLFNATALDLNSTWAGFPAKWQKGCMHFSELLLFRPKLHFFSSPSGLPLPTLTFLRAVLQNEQKKALFQNAKKRFLIFTATQRRWMSLPRAQKRKEVFSPNKTAPAAKKKLDTGPEMQDTLNTLVDAISKLSDKVDTLGSQMQQNSAMLASIAKSVEFNVAEIKGCKVQLQVTLHKVSALKEDKKQMMERLLELERYKRRWNLRLKGVKEKEGENTRDLVADLLLKIIPEWSLNINGIIDTVHRLGHREENRTTLIIIQFAQRVYRDLLWRKTKESAICKELGIRFTEDLCPADRETRAALWPEIQQARAAGKRAYYHGGDGFIDGQKNHQLIWTRYAVMCC</sequence>
<evidence type="ECO:0000313" key="2">
    <source>
        <dbReference type="Proteomes" id="UP001476798"/>
    </source>
</evidence>
<protein>
    <submittedName>
        <fullName evidence="1">Uncharacterized protein</fullName>
    </submittedName>
</protein>
<name>A0ABV0N1A2_9TELE</name>
<comment type="caution">
    <text evidence="1">The sequence shown here is derived from an EMBL/GenBank/DDBJ whole genome shotgun (WGS) entry which is preliminary data.</text>
</comment>
<dbReference type="InterPro" id="IPR004244">
    <property type="entry name" value="Transposase_22"/>
</dbReference>
<feature type="non-terminal residue" evidence="1">
    <location>
        <position position="350"/>
    </location>
</feature>
<evidence type="ECO:0000313" key="1">
    <source>
        <dbReference type="EMBL" id="MEQ2165168.1"/>
    </source>
</evidence>
<keyword evidence="2" id="KW-1185">Reference proteome</keyword>
<organism evidence="1 2">
    <name type="scientific">Goodea atripinnis</name>
    <dbReference type="NCBI Taxonomy" id="208336"/>
    <lineage>
        <taxon>Eukaryota</taxon>
        <taxon>Metazoa</taxon>
        <taxon>Chordata</taxon>
        <taxon>Craniata</taxon>
        <taxon>Vertebrata</taxon>
        <taxon>Euteleostomi</taxon>
        <taxon>Actinopterygii</taxon>
        <taxon>Neopterygii</taxon>
        <taxon>Teleostei</taxon>
        <taxon>Neoteleostei</taxon>
        <taxon>Acanthomorphata</taxon>
        <taxon>Ovalentaria</taxon>
        <taxon>Atherinomorphae</taxon>
        <taxon>Cyprinodontiformes</taxon>
        <taxon>Goodeidae</taxon>
        <taxon>Goodea</taxon>
    </lineage>
</organism>
<dbReference type="EMBL" id="JAHRIO010020980">
    <property type="protein sequence ID" value="MEQ2165168.1"/>
    <property type="molecule type" value="Genomic_DNA"/>
</dbReference>
<dbReference type="PANTHER" id="PTHR11505">
    <property type="entry name" value="L1 TRANSPOSABLE ELEMENT-RELATED"/>
    <property type="match status" value="1"/>
</dbReference>
<proteinExistence type="predicted"/>
<dbReference type="Gene3D" id="3.30.70.1820">
    <property type="entry name" value="L1 transposable element, RRM domain"/>
    <property type="match status" value="1"/>
</dbReference>
<gene>
    <name evidence="1" type="ORF">GOODEAATRI_014190</name>
</gene>
<dbReference type="Proteomes" id="UP001476798">
    <property type="component" value="Unassembled WGS sequence"/>
</dbReference>